<evidence type="ECO:0000313" key="4">
    <source>
        <dbReference type="Proteomes" id="UP001597511"/>
    </source>
</evidence>
<organism evidence="3 4">
    <name type="scientific">Terrimonas rubra</name>
    <dbReference type="NCBI Taxonomy" id="1035890"/>
    <lineage>
        <taxon>Bacteria</taxon>
        <taxon>Pseudomonadati</taxon>
        <taxon>Bacteroidota</taxon>
        <taxon>Chitinophagia</taxon>
        <taxon>Chitinophagales</taxon>
        <taxon>Chitinophagaceae</taxon>
        <taxon>Terrimonas</taxon>
    </lineage>
</organism>
<dbReference type="EMBL" id="JBHUOZ010000003">
    <property type="protein sequence ID" value="MFD2920856.1"/>
    <property type="molecule type" value="Genomic_DNA"/>
</dbReference>
<evidence type="ECO:0000313" key="3">
    <source>
        <dbReference type="EMBL" id="MFD2920856.1"/>
    </source>
</evidence>
<sequence>MHSMIIKFRQIIVTVACFSLLLAACMAGKTKSTSYQALTLKAPPGLTGSFIDDYGITYTLTDSLFIQAPGIRYHIIRWDTAQQFFIAYQVPKKTPDSLVYTRIDYMRFTGMQPWSWGYCFTTYTAKNEEEALSHPAADRQNPKKGCNGYPFSRMKRQ</sequence>
<keyword evidence="2" id="KW-0732">Signal</keyword>
<protein>
    <recommendedName>
        <fullName evidence="5">Lipoprotein</fullName>
    </recommendedName>
</protein>
<comment type="caution">
    <text evidence="3">The sequence shown here is derived from an EMBL/GenBank/DDBJ whole genome shotgun (WGS) entry which is preliminary data.</text>
</comment>
<accession>A0ABW6A962</accession>
<name>A0ABW6A962_9BACT</name>
<reference evidence="4" key="1">
    <citation type="journal article" date="2019" name="Int. J. Syst. Evol. Microbiol.">
        <title>The Global Catalogue of Microorganisms (GCM) 10K type strain sequencing project: providing services to taxonomists for standard genome sequencing and annotation.</title>
        <authorList>
            <consortium name="The Broad Institute Genomics Platform"/>
            <consortium name="The Broad Institute Genome Sequencing Center for Infectious Disease"/>
            <person name="Wu L."/>
            <person name="Ma J."/>
        </authorList>
    </citation>
    <scope>NUCLEOTIDE SEQUENCE [LARGE SCALE GENOMIC DNA]</scope>
    <source>
        <strain evidence="4">KCTC 23299</strain>
    </source>
</reference>
<feature type="chain" id="PRO_5045694646" description="Lipoprotein" evidence="2">
    <location>
        <begin position="24"/>
        <end position="157"/>
    </location>
</feature>
<dbReference type="Proteomes" id="UP001597511">
    <property type="component" value="Unassembled WGS sequence"/>
</dbReference>
<evidence type="ECO:0000256" key="2">
    <source>
        <dbReference type="SAM" id="SignalP"/>
    </source>
</evidence>
<feature type="signal peptide" evidence="2">
    <location>
        <begin position="1"/>
        <end position="23"/>
    </location>
</feature>
<evidence type="ECO:0000256" key="1">
    <source>
        <dbReference type="SAM" id="MobiDB-lite"/>
    </source>
</evidence>
<evidence type="ECO:0008006" key="5">
    <source>
        <dbReference type="Google" id="ProtNLM"/>
    </source>
</evidence>
<gene>
    <name evidence="3" type="ORF">ACFS6H_14115</name>
</gene>
<dbReference type="RefSeq" id="WP_386100024.1">
    <property type="nucleotide sequence ID" value="NZ_JBHUOZ010000003.1"/>
</dbReference>
<feature type="region of interest" description="Disordered" evidence="1">
    <location>
        <begin position="131"/>
        <end position="157"/>
    </location>
</feature>
<dbReference type="PROSITE" id="PS51257">
    <property type="entry name" value="PROKAR_LIPOPROTEIN"/>
    <property type="match status" value="1"/>
</dbReference>
<feature type="compositionally biased region" description="Basic and acidic residues" evidence="1">
    <location>
        <begin position="131"/>
        <end position="141"/>
    </location>
</feature>
<proteinExistence type="predicted"/>
<keyword evidence="4" id="KW-1185">Reference proteome</keyword>